<gene>
    <name evidence="1" type="ORF">CcCBS67573_g08526</name>
</gene>
<dbReference type="Gene3D" id="1.10.472.10">
    <property type="entry name" value="Cyclin-like"/>
    <property type="match status" value="1"/>
</dbReference>
<organism evidence="1 2">
    <name type="scientific">Chytriomyces confervae</name>
    <dbReference type="NCBI Taxonomy" id="246404"/>
    <lineage>
        <taxon>Eukaryota</taxon>
        <taxon>Fungi</taxon>
        <taxon>Fungi incertae sedis</taxon>
        <taxon>Chytridiomycota</taxon>
        <taxon>Chytridiomycota incertae sedis</taxon>
        <taxon>Chytridiomycetes</taxon>
        <taxon>Chytridiales</taxon>
        <taxon>Chytriomycetaceae</taxon>
        <taxon>Chytriomyces</taxon>
    </lineage>
</organism>
<keyword evidence="2" id="KW-1185">Reference proteome</keyword>
<sequence>MTDCGANHVPPIPELWYQGAQQRHVGSDGRRPPHIISVVVKVMARLYYGTSGSHVCVDSALDHHHHHHPCRVPSSCSDSASTFNYSSSSSSTTTTTTMNPRMYQELFDLRSLVVTLILKSPARNARALTVVMMQALLLVNRIVTQCESHSIQGLPPSLKSPRALFLACLTVAEACLMDTQTSTRAWSKVVASLTAGEIARLKNGVLSHLDYRVHVSGDEFDWWCKVVAEWMPLV</sequence>
<dbReference type="Proteomes" id="UP000320333">
    <property type="component" value="Unassembled WGS sequence"/>
</dbReference>
<reference evidence="1 2" key="1">
    <citation type="journal article" date="2019" name="Sci. Rep.">
        <title>Comparative genomics of chytrid fungi reveal insights into the obligate biotrophic and pathogenic lifestyle of Synchytrium endobioticum.</title>
        <authorList>
            <person name="van de Vossenberg B.T.L.H."/>
            <person name="Warris S."/>
            <person name="Nguyen H.D.T."/>
            <person name="van Gent-Pelzer M.P.E."/>
            <person name="Joly D.L."/>
            <person name="van de Geest H.C."/>
            <person name="Bonants P.J.M."/>
            <person name="Smith D.S."/>
            <person name="Levesque C.A."/>
            <person name="van der Lee T.A.J."/>
        </authorList>
    </citation>
    <scope>NUCLEOTIDE SEQUENCE [LARGE SCALE GENOMIC DNA]</scope>
    <source>
        <strain evidence="1 2">CBS 675.73</strain>
    </source>
</reference>
<evidence type="ECO:0000313" key="2">
    <source>
        <dbReference type="Proteomes" id="UP000320333"/>
    </source>
</evidence>
<comment type="caution">
    <text evidence="1">The sequence shown here is derived from an EMBL/GenBank/DDBJ whole genome shotgun (WGS) entry which is preliminary data.</text>
</comment>
<protein>
    <submittedName>
        <fullName evidence="1">Uncharacterized protein</fullName>
    </submittedName>
</protein>
<dbReference type="OrthoDB" id="2118372at2759"/>
<dbReference type="AlphaFoldDB" id="A0A507EJF5"/>
<proteinExistence type="predicted"/>
<name>A0A507EJF5_9FUNG</name>
<accession>A0A507EJF5</accession>
<dbReference type="EMBL" id="QEAP01000571">
    <property type="protein sequence ID" value="TPX63974.1"/>
    <property type="molecule type" value="Genomic_DNA"/>
</dbReference>
<evidence type="ECO:0000313" key="1">
    <source>
        <dbReference type="EMBL" id="TPX63974.1"/>
    </source>
</evidence>